<dbReference type="InterPro" id="IPR051218">
    <property type="entry name" value="Sec_MonoDiacylglyc_Lipase"/>
</dbReference>
<proteinExistence type="predicted"/>
<dbReference type="SUPFAM" id="SSF53474">
    <property type="entry name" value="alpha/beta-Hydrolases"/>
    <property type="match status" value="1"/>
</dbReference>
<dbReference type="GO" id="GO:0006629">
    <property type="term" value="P:lipid metabolic process"/>
    <property type="evidence" value="ECO:0007669"/>
    <property type="project" value="InterPro"/>
</dbReference>
<evidence type="ECO:0000256" key="1">
    <source>
        <dbReference type="SAM" id="MobiDB-lite"/>
    </source>
</evidence>
<dbReference type="Pfam" id="PF01764">
    <property type="entry name" value="Lipase_3"/>
    <property type="match status" value="1"/>
</dbReference>
<dbReference type="Gene3D" id="3.40.50.1820">
    <property type="entry name" value="alpha/beta hydrolase"/>
    <property type="match status" value="1"/>
</dbReference>
<dbReference type="SUPFAM" id="SSF52540">
    <property type="entry name" value="P-loop containing nucleoside triphosphate hydrolases"/>
    <property type="match status" value="1"/>
</dbReference>
<evidence type="ECO:0000259" key="2">
    <source>
        <dbReference type="Pfam" id="PF01764"/>
    </source>
</evidence>
<comment type="caution">
    <text evidence="3">The sequence shown here is derived from an EMBL/GenBank/DDBJ whole genome shotgun (WGS) entry which is preliminary data.</text>
</comment>
<feature type="region of interest" description="Disordered" evidence="1">
    <location>
        <begin position="1"/>
        <end position="41"/>
    </location>
</feature>
<reference evidence="3 4" key="1">
    <citation type="journal article" date="2019" name="Sci. Rep.">
        <title>Comparative genomics of chytrid fungi reveal insights into the obligate biotrophic and pathogenic lifestyle of Synchytrium endobioticum.</title>
        <authorList>
            <person name="van de Vossenberg B.T.L.H."/>
            <person name="Warris S."/>
            <person name="Nguyen H.D.T."/>
            <person name="van Gent-Pelzer M.P.E."/>
            <person name="Joly D.L."/>
            <person name="van de Geest H.C."/>
            <person name="Bonants P.J.M."/>
            <person name="Smith D.S."/>
            <person name="Levesque C.A."/>
            <person name="van der Lee T.A.J."/>
        </authorList>
    </citation>
    <scope>NUCLEOTIDE SEQUENCE [LARGE SCALE GENOMIC DNA]</scope>
    <source>
        <strain evidence="3 4">CBS 675.73</strain>
    </source>
</reference>
<organism evidence="3 4">
    <name type="scientific">Chytriomyces confervae</name>
    <dbReference type="NCBI Taxonomy" id="246404"/>
    <lineage>
        <taxon>Eukaryota</taxon>
        <taxon>Fungi</taxon>
        <taxon>Fungi incertae sedis</taxon>
        <taxon>Chytridiomycota</taxon>
        <taxon>Chytridiomycota incertae sedis</taxon>
        <taxon>Chytridiomycetes</taxon>
        <taxon>Chytridiales</taxon>
        <taxon>Chytriomycetaceae</taxon>
        <taxon>Chytriomyces</taxon>
    </lineage>
</organism>
<dbReference type="EMBL" id="QEAP01000032">
    <property type="protein sequence ID" value="TPX76957.1"/>
    <property type="molecule type" value="Genomic_DNA"/>
</dbReference>
<gene>
    <name evidence="3" type="ORF">CcCBS67573_g01800</name>
</gene>
<dbReference type="OrthoDB" id="2111314at2759"/>
<dbReference type="InterPro" id="IPR029058">
    <property type="entry name" value="AB_hydrolase_fold"/>
</dbReference>
<name>A0A507FPJ0_9FUNG</name>
<dbReference type="PANTHER" id="PTHR45856:SF24">
    <property type="entry name" value="FUNGAL LIPASE-LIKE DOMAIN-CONTAINING PROTEIN"/>
    <property type="match status" value="1"/>
</dbReference>
<dbReference type="STRING" id="246404.A0A507FPJ0"/>
<dbReference type="AlphaFoldDB" id="A0A507FPJ0"/>
<sequence>MENMLLRKWNQLRERDKDKRREKPGPAIVPPRLPPPAPEVASEDGVRCLFCSPRGLDDTDPPVSAWPKLDTDPNEFFVVLNAIKRFVATLDTHVVVCRGCETREIILFVGRSGVGKSVALNLAAGNIPRFVPGTMGELRVDFDSDSVSKVFHSSESGTLFPFVLKCKNQPRLIVDCPGFFENRSPGIEFLQRCVIKKMLEERAVKVVLFKSVLTERDTSFADLLKSEVMVPGGSLVCFTKAWNDTPLNWEAGVDSKEHAGIAAKFISNPLKCILLKTPSCYPSAQPAAMSEMFLRDLNAGLSKLTAQPASIMSKESDALGMLVNNSTAAMQSLIREALSQRLRTCFIQLQFQPYHIPFIKNTLNIKNQFPNEIIRQFQQIGFIQLKSHDSDILINASACWETFQKSGLRPKGVSCVDIINEPELSKLQNVMHTPELEIKLNPETSLPDMLLQWVTIRERFWLEYVAYKGQMMQLLELARTDIYGTRLNECKVLVEYRLRKCRGMEEAWCVVAKKLQDEIQEYHRIIKESAAAAAAAATAVAANGIDATAADKSGTSKQIASGAAKKVMEAEAAYKVLELVLKPDLLEKCLEVGLKALKEGGGQYARNLLFGGIATGAGAGAVSSGGEAAVAGISTGAMVGITVVAAVGIGLAVYGGVRLYMSHEEQKQLNEGGLLGLDFSQFSVEMGVWAAVESELAAVAKTSVLSGIYKIRGLFKKFELDFSFNVKLSQHHLTMRLNEIRQLENMHNQHIDQWINIVAKNQQLASTIIGQLIGRAKGTAGCSFQEHSLTNSAGVMRIPSCCSNFLTWTLLKQCEHCKKNFHDPDSDGGMESSCVVNSRAILCVDLMNNTDTSRGTSGVDVYFTFERSYAAPVPLDSVMKETAARFSLAIYDFRETVGEKGNNTFAELSVSSFKAHWIKERNILFCVAVYKNVAYVVFRGTESASVLNWGTNFAINTESFDECAFHSGYLSICQQVIDMIRVQVSKHATIVFTGHSLGGALAHTLHTLYLLTQSDAQFKSTYSIAFGAPATFGGDTDRFIQKHGLAARFLTLVNKGDPVPMAFRAIQFATDEAKKSAATSGKYPHLQALLSMAGQMGDQVTISAAVYHYVGTYVFFESQNGFVVEKEAMDSHDSVVKSRWMNVKKLADCRVDDHRMEVYENFVRQWSEDEV</sequence>
<accession>A0A507FPJ0</accession>
<evidence type="ECO:0000313" key="4">
    <source>
        <dbReference type="Proteomes" id="UP000320333"/>
    </source>
</evidence>
<feature type="domain" description="Fungal lipase-type" evidence="2">
    <location>
        <begin position="935"/>
        <end position="1062"/>
    </location>
</feature>
<feature type="compositionally biased region" description="Pro residues" evidence="1">
    <location>
        <begin position="27"/>
        <end position="38"/>
    </location>
</feature>
<dbReference type="InterPro" id="IPR002921">
    <property type="entry name" value="Fungal_lipase-type"/>
</dbReference>
<dbReference type="PANTHER" id="PTHR45856">
    <property type="entry name" value="ALPHA/BETA-HYDROLASES SUPERFAMILY PROTEIN"/>
    <property type="match status" value="1"/>
</dbReference>
<dbReference type="CDD" id="cd00519">
    <property type="entry name" value="Lipase_3"/>
    <property type="match status" value="1"/>
</dbReference>
<evidence type="ECO:0000313" key="3">
    <source>
        <dbReference type="EMBL" id="TPX76957.1"/>
    </source>
</evidence>
<feature type="compositionally biased region" description="Basic and acidic residues" evidence="1">
    <location>
        <begin position="11"/>
        <end position="24"/>
    </location>
</feature>
<dbReference type="InterPro" id="IPR027417">
    <property type="entry name" value="P-loop_NTPase"/>
</dbReference>
<keyword evidence="4" id="KW-1185">Reference proteome</keyword>
<dbReference type="Gene3D" id="3.40.50.300">
    <property type="entry name" value="P-loop containing nucleotide triphosphate hydrolases"/>
    <property type="match status" value="1"/>
</dbReference>
<protein>
    <recommendedName>
        <fullName evidence="2">Fungal lipase-type domain-containing protein</fullName>
    </recommendedName>
</protein>
<dbReference type="Proteomes" id="UP000320333">
    <property type="component" value="Unassembled WGS sequence"/>
</dbReference>